<dbReference type="PANTHER" id="PTHR47864">
    <property type="entry name" value="TRANSMEMBRANE PROTEIN"/>
    <property type="match status" value="1"/>
</dbReference>
<evidence type="ECO:0000313" key="2">
    <source>
        <dbReference type="EMBL" id="EOA22529.1"/>
    </source>
</evidence>
<protein>
    <recommendedName>
        <fullName evidence="1">At2g29880-like C-terminal domain-containing protein</fullName>
    </recommendedName>
</protein>
<evidence type="ECO:0000313" key="3">
    <source>
        <dbReference type="Proteomes" id="UP000029121"/>
    </source>
</evidence>
<accession>R0H015</accession>
<dbReference type="Pfam" id="PF24769">
    <property type="entry name" value="At2g29880_C"/>
    <property type="match status" value="1"/>
</dbReference>
<proteinExistence type="predicted"/>
<evidence type="ECO:0000259" key="1">
    <source>
        <dbReference type="Pfam" id="PF24769"/>
    </source>
</evidence>
<dbReference type="InterPro" id="IPR055314">
    <property type="entry name" value="At2g29880-like"/>
</dbReference>
<organism evidence="2 3">
    <name type="scientific">Capsella rubella</name>
    <dbReference type="NCBI Taxonomy" id="81985"/>
    <lineage>
        <taxon>Eukaryota</taxon>
        <taxon>Viridiplantae</taxon>
        <taxon>Streptophyta</taxon>
        <taxon>Embryophyta</taxon>
        <taxon>Tracheophyta</taxon>
        <taxon>Spermatophyta</taxon>
        <taxon>Magnoliopsida</taxon>
        <taxon>eudicotyledons</taxon>
        <taxon>Gunneridae</taxon>
        <taxon>Pentapetalae</taxon>
        <taxon>rosids</taxon>
        <taxon>malvids</taxon>
        <taxon>Brassicales</taxon>
        <taxon>Brassicaceae</taxon>
        <taxon>Camelineae</taxon>
        <taxon>Capsella</taxon>
    </lineage>
</organism>
<reference evidence="3" key="1">
    <citation type="journal article" date="2013" name="Nat. Genet.">
        <title>The Capsella rubella genome and the genomic consequences of rapid mating system evolution.</title>
        <authorList>
            <person name="Slotte T."/>
            <person name="Hazzouri K.M."/>
            <person name="Agren J.A."/>
            <person name="Koenig D."/>
            <person name="Maumus F."/>
            <person name="Guo Y.L."/>
            <person name="Steige K."/>
            <person name="Platts A.E."/>
            <person name="Escobar J.S."/>
            <person name="Newman L.K."/>
            <person name="Wang W."/>
            <person name="Mandakova T."/>
            <person name="Vello E."/>
            <person name="Smith L.M."/>
            <person name="Henz S.R."/>
            <person name="Steffen J."/>
            <person name="Takuno S."/>
            <person name="Brandvain Y."/>
            <person name="Coop G."/>
            <person name="Andolfatto P."/>
            <person name="Hu T.T."/>
            <person name="Blanchette M."/>
            <person name="Clark R.M."/>
            <person name="Quesneville H."/>
            <person name="Nordborg M."/>
            <person name="Gaut B.S."/>
            <person name="Lysak M.A."/>
            <person name="Jenkins J."/>
            <person name="Grimwood J."/>
            <person name="Chapman J."/>
            <person name="Prochnik S."/>
            <person name="Shu S."/>
            <person name="Rokhsar D."/>
            <person name="Schmutz J."/>
            <person name="Weigel D."/>
            <person name="Wright S.I."/>
        </authorList>
    </citation>
    <scope>NUCLEOTIDE SEQUENCE [LARGE SCALE GENOMIC DNA]</scope>
    <source>
        <strain evidence="3">cv. Monte Gargano</strain>
    </source>
</reference>
<dbReference type="Proteomes" id="UP000029121">
    <property type="component" value="Unassembled WGS sequence"/>
</dbReference>
<keyword evidence="3" id="KW-1185">Reference proteome</keyword>
<sequence length="220" mass="25148">MLVQLLVDAINQGFCIGSGKFDKLIVETRVLTTLNQNFGTNKTHKGYKNRLKVFSCSGWDPETKKLTATDEVLYVFAKAHSTKIHLHDESFEDFGDLQMIFESNITIGRNVVGISDAINAYTYQVEDNEAINNSSRVQIMEDEEIIFGLTQKTWEKVNEEKEGEDKANNVWEAIKRISELDEDLCYEAMTLIHNLGMKYGFTHMLIADRNGWIIQNLCKP</sequence>
<dbReference type="PANTHER" id="PTHR47864:SF8">
    <property type="entry name" value="MYB_SANT-LIKE DOMAIN-CONTAINING PROTEIN"/>
    <property type="match status" value="1"/>
</dbReference>
<gene>
    <name evidence="2" type="ORF">CARUB_v10003183mg</name>
</gene>
<dbReference type="AlphaFoldDB" id="R0H015"/>
<dbReference type="InterPro" id="IPR056253">
    <property type="entry name" value="At2g29880-like_C"/>
</dbReference>
<dbReference type="EMBL" id="KB870810">
    <property type="protein sequence ID" value="EOA22529.1"/>
    <property type="molecule type" value="Genomic_DNA"/>
</dbReference>
<name>R0H015_9BRAS</name>
<feature type="domain" description="At2g29880-like C-terminal" evidence="1">
    <location>
        <begin position="170"/>
        <end position="216"/>
    </location>
</feature>